<evidence type="ECO:0000256" key="2">
    <source>
        <dbReference type="ARBA" id="ARBA00022801"/>
    </source>
</evidence>
<dbReference type="SMART" id="SM00047">
    <property type="entry name" value="LYZ2"/>
    <property type="match status" value="1"/>
</dbReference>
<feature type="region of interest" description="Disordered" evidence="3">
    <location>
        <begin position="32"/>
        <end position="55"/>
    </location>
</feature>
<dbReference type="Gene3D" id="1.10.530.10">
    <property type="match status" value="1"/>
</dbReference>
<dbReference type="EMBL" id="AZDZ01000019">
    <property type="protein sequence ID" value="KRK78993.1"/>
    <property type="molecule type" value="Genomic_DNA"/>
</dbReference>
<dbReference type="PANTHER" id="PTHR33308">
    <property type="entry name" value="PEPTIDOGLYCAN HYDROLASE FLGJ"/>
    <property type="match status" value="1"/>
</dbReference>
<gene>
    <name evidence="6" type="ORF">FD03_GL001354</name>
</gene>
<dbReference type="STRING" id="1423775.FD03_GL001354"/>
<dbReference type="OrthoDB" id="2155627at2"/>
<keyword evidence="4" id="KW-0732">Signal</keyword>
<evidence type="ECO:0000259" key="5">
    <source>
        <dbReference type="SMART" id="SM00047"/>
    </source>
</evidence>
<dbReference type="InterPro" id="IPR051056">
    <property type="entry name" value="Glycosyl_Hydrolase_73"/>
</dbReference>
<keyword evidence="2" id="KW-0378">Hydrolase</keyword>
<dbReference type="Pfam" id="PF01832">
    <property type="entry name" value="Glucosaminidase"/>
    <property type="match status" value="1"/>
</dbReference>
<comment type="similarity">
    <text evidence="1">Belongs to the glycosyl hydrolase 73 family.</text>
</comment>
<feature type="chain" id="PRO_5006406605" description="Mannosyl-glycoprotein endo-beta-N-acetylglucosamidase-like domain-containing protein" evidence="4">
    <location>
        <begin position="30"/>
        <end position="581"/>
    </location>
</feature>
<evidence type="ECO:0000256" key="1">
    <source>
        <dbReference type="ARBA" id="ARBA00010266"/>
    </source>
</evidence>
<name>A0A0R1KEZ7_9LACO</name>
<dbReference type="RefSeq" id="WP_025025128.1">
    <property type="nucleotide sequence ID" value="NZ_AZDZ01000019.1"/>
</dbReference>
<dbReference type="AlphaFoldDB" id="A0A0R1KEZ7"/>
<reference evidence="6 7" key="1">
    <citation type="journal article" date="2015" name="Genome Announc.">
        <title>Expanding the biotechnology potential of lactobacilli through comparative genomics of 213 strains and associated genera.</title>
        <authorList>
            <person name="Sun Z."/>
            <person name="Harris H.M."/>
            <person name="McCann A."/>
            <person name="Guo C."/>
            <person name="Argimon S."/>
            <person name="Zhang W."/>
            <person name="Yang X."/>
            <person name="Jeffery I.B."/>
            <person name="Cooney J.C."/>
            <person name="Kagawa T.F."/>
            <person name="Liu W."/>
            <person name="Song Y."/>
            <person name="Salvetti E."/>
            <person name="Wrobel A."/>
            <person name="Rasinkangas P."/>
            <person name="Parkhill J."/>
            <person name="Rea M.C."/>
            <person name="O'Sullivan O."/>
            <person name="Ritari J."/>
            <person name="Douillard F.P."/>
            <person name="Paul Ross R."/>
            <person name="Yang R."/>
            <person name="Briner A.E."/>
            <person name="Felis G.E."/>
            <person name="de Vos W.M."/>
            <person name="Barrangou R."/>
            <person name="Klaenhammer T.R."/>
            <person name="Caufield P.W."/>
            <person name="Cui Y."/>
            <person name="Zhang H."/>
            <person name="O'Toole P.W."/>
        </authorList>
    </citation>
    <scope>NUCLEOTIDE SEQUENCE [LARGE SCALE GENOMIC DNA]</scope>
    <source>
        <strain evidence="6 7">DSM 19682</strain>
    </source>
</reference>
<dbReference type="PANTHER" id="PTHR33308:SF9">
    <property type="entry name" value="PEPTIDOGLYCAN HYDROLASE FLGJ"/>
    <property type="match status" value="1"/>
</dbReference>
<proteinExistence type="inferred from homology"/>
<dbReference type="GO" id="GO:0004040">
    <property type="term" value="F:amidase activity"/>
    <property type="evidence" value="ECO:0007669"/>
    <property type="project" value="InterPro"/>
</dbReference>
<evidence type="ECO:0000313" key="7">
    <source>
        <dbReference type="Proteomes" id="UP000051248"/>
    </source>
</evidence>
<protein>
    <recommendedName>
        <fullName evidence="5">Mannosyl-glycoprotein endo-beta-N-acetylglucosamidase-like domain-containing protein</fullName>
    </recommendedName>
</protein>
<feature type="domain" description="Mannosyl-glycoprotein endo-beta-N-acetylglucosamidase-like" evidence="5">
    <location>
        <begin position="94"/>
        <end position="255"/>
    </location>
</feature>
<organism evidence="6 7">
    <name type="scientific">Companilactobacillus nodensis DSM 19682 = JCM 14932 = NBRC 107160</name>
    <dbReference type="NCBI Taxonomy" id="1423775"/>
    <lineage>
        <taxon>Bacteria</taxon>
        <taxon>Bacillati</taxon>
        <taxon>Bacillota</taxon>
        <taxon>Bacilli</taxon>
        <taxon>Lactobacillales</taxon>
        <taxon>Lactobacillaceae</taxon>
        <taxon>Companilactobacillus</taxon>
    </lineage>
</organism>
<dbReference type="Gene3D" id="4.10.80.30">
    <property type="entry name" value="DNA polymerase, domain 6"/>
    <property type="match status" value="1"/>
</dbReference>
<evidence type="ECO:0000256" key="4">
    <source>
        <dbReference type="SAM" id="SignalP"/>
    </source>
</evidence>
<dbReference type="eggNOG" id="COG1705">
    <property type="taxonomic scope" value="Bacteria"/>
</dbReference>
<keyword evidence="7" id="KW-1185">Reference proteome</keyword>
<dbReference type="PATRIC" id="fig|1423775.4.peg.1384"/>
<dbReference type="Proteomes" id="UP000051248">
    <property type="component" value="Unassembled WGS sequence"/>
</dbReference>
<comment type="caution">
    <text evidence="6">The sequence shown here is derived from an EMBL/GenBank/DDBJ whole genome shotgun (WGS) entry which is preliminary data.</text>
</comment>
<feature type="signal peptide" evidence="4">
    <location>
        <begin position="1"/>
        <end position="29"/>
    </location>
</feature>
<sequence length="581" mass="63326">MNKKWVASTALASVLAAVGISSNSAHVRAAVTSNDDNNDNQDQTDQASTGKDSTVASVMDNAGAPIDESTADAIDSSKSSSVMSRSAATALTQSTSVVSSTTQQTFLNEAVPMAQKAASKYHLFTSVMLAQSILESGWGQSDLATQAHNLFGMKGDYNGAYINYPTREWSQEQGYYVIYANFRQYPSYYESFADNGDKLRNGVSWNTSYYSGAWTENASSYREATAALQGKYATSPIYAQTLNGIIEQYNLTQYDGNASTDSGSNNNSGDNTSQQVKGTVTKINDVATVTNQKSAMLYLNADPDKSANRALGYQTPWVVTAKVVTDDGQTYYKVSSTEYVKAEDVQLKSQETTPTQPPVSISDTAIVVKGTGAKVYSAADTSSVTNRVLPYQSSWITTKYVLDKNGKKFYFVGTNSYLSEDDVDLKSQQGDEEYKQDQIVSYPDIIHVTATPSAKVYNDKHTALAVSLLNNTDWKIDKRSTHADGSVWYRVASGQWVNANDVQVKGSNYIKTVEGSVKINYIPGYGVNVYNSPASNNRFTGTRLADGTTWQVTSQQIVDGQTWYRVSSGWVNGKYCIFTAN</sequence>
<accession>A0A0R1KEZ7</accession>
<dbReference type="InterPro" id="IPR002901">
    <property type="entry name" value="MGlyc_endo_b_GlcNAc-like_dom"/>
</dbReference>
<evidence type="ECO:0000256" key="3">
    <source>
        <dbReference type="SAM" id="MobiDB-lite"/>
    </source>
</evidence>
<evidence type="ECO:0000313" key="6">
    <source>
        <dbReference type="EMBL" id="KRK78993.1"/>
    </source>
</evidence>